<reference evidence="3" key="1">
    <citation type="submission" date="2023-07" db="EMBL/GenBank/DDBJ databases">
        <title>Chromosome-level genome assembly of Artemia franciscana.</title>
        <authorList>
            <person name="Jo E."/>
        </authorList>
    </citation>
    <scope>NUCLEOTIDE SEQUENCE</scope>
    <source>
        <tissue evidence="3">Whole body</tissue>
    </source>
</reference>
<dbReference type="AlphaFoldDB" id="A0AA88L2M7"/>
<evidence type="ECO:0000313" key="4">
    <source>
        <dbReference type="Proteomes" id="UP001187531"/>
    </source>
</evidence>
<accession>A0AA88L2M7</accession>
<keyword evidence="4" id="KW-1185">Reference proteome</keyword>
<evidence type="ECO:0000313" key="3">
    <source>
        <dbReference type="EMBL" id="KAK2716668.1"/>
    </source>
</evidence>
<gene>
    <name evidence="3" type="ORF">QYM36_006972</name>
</gene>
<feature type="signal peptide" evidence="2">
    <location>
        <begin position="1"/>
        <end position="18"/>
    </location>
</feature>
<protein>
    <submittedName>
        <fullName evidence="3">Uncharacterized protein</fullName>
    </submittedName>
</protein>
<keyword evidence="1" id="KW-0175">Coiled coil</keyword>
<sequence length="414" mass="47101">MKIFMFLLFLLIFVHTLCETPQLGNNNGKEEPDGSGILSEILLPTILLIVLMSIGTGVACLRLAKKINALQSQLELSVEKVKVLINEKASIKKKEISLQEKLCGDAVTYLACCSLLKSKLEELTAEMDLVTREKAYCDHLQSQRESLFRISDEQNKMIEILMQNLCAKKQESDAFQKQLTDYKSRYWTIEVELANALKKIAQLGAAETECSQLNKKCYLQVTAQSFENEKLKVESSPSDEKLKNNLSLKAPLNKLQSIRGYVPTGQMDALLHAEKIRTKINIATEERNALTECEKLTITMNQSQECYLATEENNRRLELRNQELHRECADLRKNLNEMASQMRHANYNVPDFLLSFTYFHLLPYFGPTLAPPFNLIHCDKQRTSNSMRALLPQSHLACQQAEASPSSRQNIILH</sequence>
<organism evidence="3 4">
    <name type="scientific">Artemia franciscana</name>
    <name type="common">Brine shrimp</name>
    <name type="synonym">Artemia sanfranciscana</name>
    <dbReference type="NCBI Taxonomy" id="6661"/>
    <lineage>
        <taxon>Eukaryota</taxon>
        <taxon>Metazoa</taxon>
        <taxon>Ecdysozoa</taxon>
        <taxon>Arthropoda</taxon>
        <taxon>Crustacea</taxon>
        <taxon>Branchiopoda</taxon>
        <taxon>Anostraca</taxon>
        <taxon>Artemiidae</taxon>
        <taxon>Artemia</taxon>
    </lineage>
</organism>
<comment type="caution">
    <text evidence="3">The sequence shown here is derived from an EMBL/GenBank/DDBJ whole genome shotgun (WGS) entry which is preliminary data.</text>
</comment>
<proteinExistence type="predicted"/>
<evidence type="ECO:0000256" key="2">
    <source>
        <dbReference type="SAM" id="SignalP"/>
    </source>
</evidence>
<feature type="coiled-coil region" evidence="1">
    <location>
        <begin position="307"/>
        <end position="341"/>
    </location>
</feature>
<feature type="chain" id="PRO_5041674894" evidence="2">
    <location>
        <begin position="19"/>
        <end position="414"/>
    </location>
</feature>
<dbReference type="EMBL" id="JAVRJZ010000011">
    <property type="protein sequence ID" value="KAK2716668.1"/>
    <property type="molecule type" value="Genomic_DNA"/>
</dbReference>
<evidence type="ECO:0000256" key="1">
    <source>
        <dbReference type="SAM" id="Coils"/>
    </source>
</evidence>
<name>A0AA88L2M7_ARTSF</name>
<keyword evidence="2" id="KW-0732">Signal</keyword>
<dbReference type="Proteomes" id="UP001187531">
    <property type="component" value="Unassembled WGS sequence"/>
</dbReference>